<sequence>MQTIFQIQFSNKQEDKNNNKFLKFGAKQFKSGFQLDDLNEIIQVSKQIAK</sequence>
<dbReference type="HOGENOM" id="CLU_3128435_0_0_1"/>
<dbReference type="InParanoid" id="I7M775"/>
<proteinExistence type="predicted"/>
<dbReference type="KEGG" id="tet:TTHERM_00705100"/>
<gene>
    <name evidence="1" type="ORF">TTHERM_00705100</name>
</gene>
<dbReference type="GeneID" id="7840177"/>
<reference evidence="2" key="1">
    <citation type="journal article" date="2006" name="PLoS Biol.">
        <title>Macronuclear genome sequence of the ciliate Tetrahymena thermophila, a model eukaryote.</title>
        <authorList>
            <person name="Eisen J.A."/>
            <person name="Coyne R.S."/>
            <person name="Wu M."/>
            <person name="Wu D."/>
            <person name="Thiagarajan M."/>
            <person name="Wortman J.R."/>
            <person name="Badger J.H."/>
            <person name="Ren Q."/>
            <person name="Amedeo P."/>
            <person name="Jones K.M."/>
            <person name="Tallon L.J."/>
            <person name="Delcher A.L."/>
            <person name="Salzberg S.L."/>
            <person name="Silva J.C."/>
            <person name="Haas B.J."/>
            <person name="Majoros W.H."/>
            <person name="Farzad M."/>
            <person name="Carlton J.M."/>
            <person name="Smith R.K. Jr."/>
            <person name="Garg J."/>
            <person name="Pearlman R.E."/>
            <person name="Karrer K.M."/>
            <person name="Sun L."/>
            <person name="Manning G."/>
            <person name="Elde N.C."/>
            <person name="Turkewitz A.P."/>
            <person name="Asai D.J."/>
            <person name="Wilkes D.E."/>
            <person name="Wang Y."/>
            <person name="Cai H."/>
            <person name="Collins K."/>
            <person name="Stewart B.A."/>
            <person name="Lee S.R."/>
            <person name="Wilamowska K."/>
            <person name="Weinberg Z."/>
            <person name="Ruzzo W.L."/>
            <person name="Wloga D."/>
            <person name="Gaertig J."/>
            <person name="Frankel J."/>
            <person name="Tsao C.-C."/>
            <person name="Gorovsky M.A."/>
            <person name="Keeling P.J."/>
            <person name="Waller R.F."/>
            <person name="Patron N.J."/>
            <person name="Cherry J.M."/>
            <person name="Stover N.A."/>
            <person name="Krieger C.J."/>
            <person name="del Toro C."/>
            <person name="Ryder H.F."/>
            <person name="Williamson S.C."/>
            <person name="Barbeau R.A."/>
            <person name="Hamilton E.P."/>
            <person name="Orias E."/>
        </authorList>
    </citation>
    <scope>NUCLEOTIDE SEQUENCE [LARGE SCALE GENOMIC DNA]</scope>
    <source>
        <strain evidence="2">SB210</strain>
    </source>
</reference>
<dbReference type="EMBL" id="GG662794">
    <property type="protein sequence ID" value="EAR90694.1"/>
    <property type="molecule type" value="Genomic_DNA"/>
</dbReference>
<evidence type="ECO:0000313" key="1">
    <source>
        <dbReference type="EMBL" id="EAR90694.1"/>
    </source>
</evidence>
<dbReference type="Proteomes" id="UP000009168">
    <property type="component" value="Unassembled WGS sequence"/>
</dbReference>
<name>I7M775_TETTS</name>
<evidence type="ECO:0000313" key="2">
    <source>
        <dbReference type="Proteomes" id="UP000009168"/>
    </source>
</evidence>
<protein>
    <submittedName>
        <fullName evidence="1">Uncharacterized protein</fullName>
    </submittedName>
</protein>
<keyword evidence="2" id="KW-1185">Reference proteome</keyword>
<accession>I7M775</accession>
<dbReference type="AlphaFoldDB" id="I7M775"/>
<organism evidence="1 2">
    <name type="scientific">Tetrahymena thermophila (strain SB210)</name>
    <dbReference type="NCBI Taxonomy" id="312017"/>
    <lineage>
        <taxon>Eukaryota</taxon>
        <taxon>Sar</taxon>
        <taxon>Alveolata</taxon>
        <taxon>Ciliophora</taxon>
        <taxon>Intramacronucleata</taxon>
        <taxon>Oligohymenophorea</taxon>
        <taxon>Hymenostomatida</taxon>
        <taxon>Tetrahymenina</taxon>
        <taxon>Tetrahymenidae</taxon>
        <taxon>Tetrahymena</taxon>
    </lineage>
</organism>
<dbReference type="RefSeq" id="XP_001010939.1">
    <property type="nucleotide sequence ID" value="XM_001010939.1"/>
</dbReference>